<dbReference type="InterPro" id="IPR021145">
    <property type="entry name" value="Portal_protein_SPP1_Gp6-like"/>
</dbReference>
<dbReference type="EMBL" id="WNBW01000015">
    <property type="protein sequence ID" value="MTU05007.1"/>
    <property type="molecule type" value="Genomic_DNA"/>
</dbReference>
<evidence type="ECO:0000313" key="1">
    <source>
        <dbReference type="EMBL" id="MTT76862.1"/>
    </source>
</evidence>
<dbReference type="Pfam" id="PF05133">
    <property type="entry name" value="SPP1_portal"/>
    <property type="match status" value="1"/>
</dbReference>
<dbReference type="EMBL" id="WNBM01000013">
    <property type="protein sequence ID" value="MTT76862.1"/>
    <property type="molecule type" value="Genomic_DNA"/>
</dbReference>
<gene>
    <name evidence="1" type="ORF">GMD11_11430</name>
    <name evidence="2" type="ORF">GMD18_11505</name>
</gene>
<dbReference type="Proteomes" id="UP000484547">
    <property type="component" value="Unassembled WGS sequence"/>
</dbReference>
<dbReference type="RefSeq" id="WP_149877466.1">
    <property type="nucleotide sequence ID" value="NZ_CATWQF010000001.1"/>
</dbReference>
<dbReference type="OrthoDB" id="1697867at2"/>
<proteinExistence type="predicted"/>
<organism evidence="1 4">
    <name type="scientific">Phascolarctobacterium faecium</name>
    <dbReference type="NCBI Taxonomy" id="33025"/>
    <lineage>
        <taxon>Bacteria</taxon>
        <taxon>Bacillati</taxon>
        <taxon>Bacillota</taxon>
        <taxon>Negativicutes</taxon>
        <taxon>Acidaminococcales</taxon>
        <taxon>Acidaminococcaceae</taxon>
        <taxon>Phascolarctobacterium</taxon>
    </lineage>
</organism>
<dbReference type="AlphaFoldDB" id="A0A7X3BW45"/>
<reference evidence="3 4" key="1">
    <citation type="journal article" date="2019" name="Nat. Med.">
        <title>A library of human gut bacterial isolates paired with longitudinal multiomics data enables mechanistic microbiome research.</title>
        <authorList>
            <person name="Poyet M."/>
            <person name="Groussin M."/>
            <person name="Gibbons S.M."/>
            <person name="Avila-Pacheco J."/>
            <person name="Jiang X."/>
            <person name="Kearney S.M."/>
            <person name="Perrotta A.R."/>
            <person name="Berdy B."/>
            <person name="Zhao S."/>
            <person name="Lieberman T.D."/>
            <person name="Swanson P.K."/>
            <person name="Smith M."/>
            <person name="Roesemann S."/>
            <person name="Alexander J.E."/>
            <person name="Rich S.A."/>
            <person name="Livny J."/>
            <person name="Vlamakis H."/>
            <person name="Clish C."/>
            <person name="Bullock K."/>
            <person name="Deik A."/>
            <person name="Scott J."/>
            <person name="Pierce K.A."/>
            <person name="Xavier R.J."/>
            <person name="Alm E.J."/>
        </authorList>
    </citation>
    <scope>NUCLEOTIDE SEQUENCE [LARGE SCALE GENOMIC DNA]</scope>
    <source>
        <strain evidence="1 4">BIOML-A13</strain>
        <strain evidence="2 3">BIOML-A3</strain>
    </source>
</reference>
<sequence>MDLSLIDTLKRNAPLSDSQIVKLEIKEFIESERYKNMLAGARYYAGKHDILDTKRMAIGKDGLLTEVKNVANNKIVHTFATELIDQKIQYLLGREFSVKGLDQTKDDILQSVFDTKARSQITACATGAIKCGIGWMYIYPEKGQLKFKVIDAKQIIPLWGDDEHTDLQALIRFYTQVEFEAAQKRFVTYAEFWQADGVQLYKYQQTASSVEMIAQNYNSNLIAVGEKAAMLQDADGNLHDWERLPFVPIKYNDSETPLISRIKSLIDAYDKGVSNNGNALEDAGNKIIKVKNYGGSGKDSDQLGRLRQTVNAYRLIMVNDDGDADTIDDSVDVSNSDTYLDRLRRNIYAFGRGVDPDQAMGANASAEARQYMYAPLDLDCNGLEKGVRNCIDGICWFIDKYYSVSGDVEITFNRDILINEQSAIDMCLKAQSIEGISTETILSNMPWVKDVAAEIDKYKSEQGDIYNNLDGDPNAAQ</sequence>
<evidence type="ECO:0000313" key="3">
    <source>
        <dbReference type="Proteomes" id="UP000443070"/>
    </source>
</evidence>
<evidence type="ECO:0000313" key="4">
    <source>
        <dbReference type="Proteomes" id="UP000484547"/>
    </source>
</evidence>
<dbReference type="Proteomes" id="UP000443070">
    <property type="component" value="Unassembled WGS sequence"/>
</dbReference>
<evidence type="ECO:0000313" key="2">
    <source>
        <dbReference type="EMBL" id="MTU05007.1"/>
    </source>
</evidence>
<accession>A0A7X3BW45</accession>
<keyword evidence="3" id="KW-1185">Reference proteome</keyword>
<name>A0A7X3BW45_9FIRM</name>
<comment type="caution">
    <text evidence="1">The sequence shown here is derived from an EMBL/GenBank/DDBJ whole genome shotgun (WGS) entry which is preliminary data.</text>
</comment>
<protein>
    <submittedName>
        <fullName evidence="1">Phage portal protein</fullName>
    </submittedName>
</protein>